<accession>A0AAV8Z994</accession>
<feature type="signal peptide" evidence="1">
    <location>
        <begin position="1"/>
        <end position="17"/>
    </location>
</feature>
<evidence type="ECO:0000313" key="3">
    <source>
        <dbReference type="Proteomes" id="UP001162162"/>
    </source>
</evidence>
<reference evidence="2" key="1">
    <citation type="journal article" date="2023" name="Insect Mol. Biol.">
        <title>Genome sequencing provides insights into the evolution of gene families encoding plant cell wall-degrading enzymes in longhorned beetles.</title>
        <authorList>
            <person name="Shin N.R."/>
            <person name="Okamura Y."/>
            <person name="Kirsch R."/>
            <person name="Pauchet Y."/>
        </authorList>
    </citation>
    <scope>NUCLEOTIDE SEQUENCE</scope>
    <source>
        <strain evidence="2">AMC_N1</strain>
    </source>
</reference>
<comment type="caution">
    <text evidence="2">The sequence shown here is derived from an EMBL/GenBank/DDBJ whole genome shotgun (WGS) entry which is preliminary data.</text>
</comment>
<keyword evidence="1" id="KW-0732">Signal</keyword>
<name>A0AAV8Z994_9CUCU</name>
<dbReference type="Proteomes" id="UP001162162">
    <property type="component" value="Unassembled WGS sequence"/>
</dbReference>
<keyword evidence="3" id="KW-1185">Reference proteome</keyword>
<dbReference type="AlphaFoldDB" id="A0AAV8Z994"/>
<sequence>MAMRVLWLLFWLQSWYINKDIKNYIWNLTVLPLRRPYNIYNFKHQTDAPTGEIVLPLDALIPCVENATKLCVPGVTPICTTFNEIMCVETLSASTFSESYNTTCIKHTIPCLDNDPLCRNKTEDELTTEGDKTLLKLDLPCFANITINSNVAKFDIASFNGTVPVGSVGSFTYHYHYCVVTLGVPGAENDICVAGPPPESAKS</sequence>
<proteinExistence type="predicted"/>
<evidence type="ECO:0000256" key="1">
    <source>
        <dbReference type="SAM" id="SignalP"/>
    </source>
</evidence>
<dbReference type="EMBL" id="JAPWTK010000011">
    <property type="protein sequence ID" value="KAJ8959845.1"/>
    <property type="molecule type" value="Genomic_DNA"/>
</dbReference>
<evidence type="ECO:0000313" key="2">
    <source>
        <dbReference type="EMBL" id="KAJ8959845.1"/>
    </source>
</evidence>
<protein>
    <submittedName>
        <fullName evidence="2">Uncharacterized protein</fullName>
    </submittedName>
</protein>
<gene>
    <name evidence="2" type="ORF">NQ318_011578</name>
</gene>
<organism evidence="2 3">
    <name type="scientific">Aromia moschata</name>
    <dbReference type="NCBI Taxonomy" id="1265417"/>
    <lineage>
        <taxon>Eukaryota</taxon>
        <taxon>Metazoa</taxon>
        <taxon>Ecdysozoa</taxon>
        <taxon>Arthropoda</taxon>
        <taxon>Hexapoda</taxon>
        <taxon>Insecta</taxon>
        <taxon>Pterygota</taxon>
        <taxon>Neoptera</taxon>
        <taxon>Endopterygota</taxon>
        <taxon>Coleoptera</taxon>
        <taxon>Polyphaga</taxon>
        <taxon>Cucujiformia</taxon>
        <taxon>Chrysomeloidea</taxon>
        <taxon>Cerambycidae</taxon>
        <taxon>Cerambycinae</taxon>
        <taxon>Callichromatini</taxon>
        <taxon>Aromia</taxon>
    </lineage>
</organism>
<feature type="chain" id="PRO_5043608705" evidence="1">
    <location>
        <begin position="18"/>
        <end position="203"/>
    </location>
</feature>